<reference evidence="1" key="1">
    <citation type="journal article" date="2019" name="bioRxiv">
        <title>The Genome of the Zebra Mussel, Dreissena polymorpha: A Resource for Invasive Species Research.</title>
        <authorList>
            <person name="McCartney M.A."/>
            <person name="Auch B."/>
            <person name="Kono T."/>
            <person name="Mallez S."/>
            <person name="Zhang Y."/>
            <person name="Obille A."/>
            <person name="Becker A."/>
            <person name="Abrahante J.E."/>
            <person name="Garbe J."/>
            <person name="Badalamenti J.P."/>
            <person name="Herman A."/>
            <person name="Mangelson H."/>
            <person name="Liachko I."/>
            <person name="Sullivan S."/>
            <person name="Sone E.D."/>
            <person name="Koren S."/>
            <person name="Silverstein K.A.T."/>
            <person name="Beckman K.B."/>
            <person name="Gohl D.M."/>
        </authorList>
    </citation>
    <scope>NUCLEOTIDE SEQUENCE</scope>
    <source>
        <strain evidence="1">Duluth1</strain>
        <tissue evidence="1">Whole animal</tissue>
    </source>
</reference>
<dbReference type="AlphaFoldDB" id="A0A9D4E6U8"/>
<proteinExistence type="predicted"/>
<dbReference type="EMBL" id="JAIWYP010000009">
    <property type="protein sequence ID" value="KAH3773354.1"/>
    <property type="molecule type" value="Genomic_DNA"/>
</dbReference>
<name>A0A9D4E6U8_DREPO</name>
<evidence type="ECO:0000313" key="1">
    <source>
        <dbReference type="EMBL" id="KAH3773354.1"/>
    </source>
</evidence>
<protein>
    <submittedName>
        <fullName evidence="1">Uncharacterized protein</fullName>
    </submittedName>
</protein>
<gene>
    <name evidence="1" type="ORF">DPMN_174713</name>
</gene>
<sequence>MFGSKEVFLSLQSSDVRQQSILTMPGSRICSYGVSLSVSTSLVLAVLNTSTSEDSGS</sequence>
<dbReference type="Proteomes" id="UP000828390">
    <property type="component" value="Unassembled WGS sequence"/>
</dbReference>
<evidence type="ECO:0000313" key="2">
    <source>
        <dbReference type="Proteomes" id="UP000828390"/>
    </source>
</evidence>
<accession>A0A9D4E6U8</accession>
<organism evidence="1 2">
    <name type="scientific">Dreissena polymorpha</name>
    <name type="common">Zebra mussel</name>
    <name type="synonym">Mytilus polymorpha</name>
    <dbReference type="NCBI Taxonomy" id="45954"/>
    <lineage>
        <taxon>Eukaryota</taxon>
        <taxon>Metazoa</taxon>
        <taxon>Spiralia</taxon>
        <taxon>Lophotrochozoa</taxon>
        <taxon>Mollusca</taxon>
        <taxon>Bivalvia</taxon>
        <taxon>Autobranchia</taxon>
        <taxon>Heteroconchia</taxon>
        <taxon>Euheterodonta</taxon>
        <taxon>Imparidentia</taxon>
        <taxon>Neoheterodontei</taxon>
        <taxon>Myida</taxon>
        <taxon>Dreissenoidea</taxon>
        <taxon>Dreissenidae</taxon>
        <taxon>Dreissena</taxon>
    </lineage>
</organism>
<comment type="caution">
    <text evidence="1">The sequence shown here is derived from an EMBL/GenBank/DDBJ whole genome shotgun (WGS) entry which is preliminary data.</text>
</comment>
<keyword evidence="2" id="KW-1185">Reference proteome</keyword>
<reference evidence="1" key="2">
    <citation type="submission" date="2020-11" db="EMBL/GenBank/DDBJ databases">
        <authorList>
            <person name="McCartney M.A."/>
            <person name="Auch B."/>
            <person name="Kono T."/>
            <person name="Mallez S."/>
            <person name="Becker A."/>
            <person name="Gohl D.M."/>
            <person name="Silverstein K.A.T."/>
            <person name="Koren S."/>
            <person name="Bechman K.B."/>
            <person name="Herman A."/>
            <person name="Abrahante J.E."/>
            <person name="Garbe J."/>
        </authorList>
    </citation>
    <scope>NUCLEOTIDE SEQUENCE</scope>
    <source>
        <strain evidence="1">Duluth1</strain>
        <tissue evidence="1">Whole animal</tissue>
    </source>
</reference>